<protein>
    <submittedName>
        <fullName evidence="1">Uncharacterized protein</fullName>
    </submittedName>
</protein>
<name>A0A1F7US66_9BACT</name>
<comment type="caution">
    <text evidence="1">The sequence shown here is derived from an EMBL/GenBank/DDBJ whole genome shotgun (WGS) entry which is preliminary data.</text>
</comment>
<dbReference type="AlphaFoldDB" id="A0A1F7US66"/>
<sequence>MAIHGTAAAQPRTYPADDEVFELTLDGDAHDPLEMVRQDGYDPKRWQFTGQRVRGRQTRLFKWVAVGYPPNIKTVRAKCVKHGRVPEGQWREAVKQMFQPDGQHPRGIADPSWVGPGGVVSFPFVYSNGGSDFCWTDYIRGKGWRWLVEVRLVPKRSLEI</sequence>
<dbReference type="EMBL" id="MGEK01000033">
    <property type="protein sequence ID" value="OGL81143.1"/>
    <property type="molecule type" value="Genomic_DNA"/>
</dbReference>
<reference evidence="1 2" key="1">
    <citation type="journal article" date="2016" name="Nat. Commun.">
        <title>Thousands of microbial genomes shed light on interconnected biogeochemical processes in an aquifer system.</title>
        <authorList>
            <person name="Anantharaman K."/>
            <person name="Brown C.T."/>
            <person name="Hug L.A."/>
            <person name="Sharon I."/>
            <person name="Castelle C.J."/>
            <person name="Probst A.J."/>
            <person name="Thomas B.C."/>
            <person name="Singh A."/>
            <person name="Wilkins M.J."/>
            <person name="Karaoz U."/>
            <person name="Brodie E.L."/>
            <person name="Williams K.H."/>
            <person name="Hubbard S.S."/>
            <person name="Banfield J.F."/>
        </authorList>
    </citation>
    <scope>NUCLEOTIDE SEQUENCE [LARGE SCALE GENOMIC DNA]</scope>
</reference>
<accession>A0A1F7US66</accession>
<organism evidence="1 2">
    <name type="scientific">Candidatus Uhrbacteria bacterium RIFCSPLOWO2_01_FULL_47_25</name>
    <dbReference type="NCBI Taxonomy" id="1802402"/>
    <lineage>
        <taxon>Bacteria</taxon>
        <taxon>Candidatus Uhriibacteriota</taxon>
    </lineage>
</organism>
<evidence type="ECO:0000313" key="2">
    <source>
        <dbReference type="Proteomes" id="UP000176846"/>
    </source>
</evidence>
<evidence type="ECO:0000313" key="1">
    <source>
        <dbReference type="EMBL" id="OGL81143.1"/>
    </source>
</evidence>
<dbReference type="Proteomes" id="UP000176846">
    <property type="component" value="Unassembled WGS sequence"/>
</dbReference>
<gene>
    <name evidence="1" type="ORF">A2936_00900</name>
</gene>
<proteinExistence type="predicted"/>